<evidence type="ECO:0000313" key="7">
    <source>
        <dbReference type="Proteomes" id="UP000028073"/>
    </source>
</evidence>
<evidence type="ECO:0000259" key="5">
    <source>
        <dbReference type="PROSITE" id="PS51352"/>
    </source>
</evidence>
<protein>
    <recommendedName>
        <fullName evidence="5">Thioredoxin domain-containing protein</fullName>
    </recommendedName>
</protein>
<dbReference type="GO" id="GO:0016491">
    <property type="term" value="F:oxidoreductase activity"/>
    <property type="evidence" value="ECO:0007669"/>
    <property type="project" value="InterPro"/>
</dbReference>
<dbReference type="GO" id="GO:0030313">
    <property type="term" value="C:cell envelope"/>
    <property type="evidence" value="ECO:0007669"/>
    <property type="project" value="UniProtKB-SubCell"/>
</dbReference>
<dbReference type="AlphaFoldDB" id="A0A081NE46"/>
<name>A0A081NE46_9GAMM</name>
<dbReference type="PANTHER" id="PTHR42852:SF6">
    <property type="entry name" value="THIOL:DISULFIDE INTERCHANGE PROTEIN DSBE"/>
    <property type="match status" value="1"/>
</dbReference>
<evidence type="ECO:0000256" key="1">
    <source>
        <dbReference type="ARBA" id="ARBA00004196"/>
    </source>
</evidence>
<comment type="subcellular location">
    <subcellularLocation>
        <location evidence="1">Cell envelope</location>
    </subcellularLocation>
</comment>
<gene>
    <name evidence="6" type="ORF">GZ78_18650</name>
</gene>
<evidence type="ECO:0000256" key="4">
    <source>
        <dbReference type="ARBA" id="ARBA00023284"/>
    </source>
</evidence>
<sequence length="147" mass="16178">MVWVTFFLMACSKPDWSDTQGKGVFLKDTNGQWTVINIWAQWCDPCREEIPELNALASAGSIRVLGYDFDNSQGEALVNKAKKLGIEFPVITESPLVLLEAKTPQVLPATMIVNPDGKLIEILYGPQTLDSLKKKVQALKDKVGANG</sequence>
<reference evidence="6 7" key="1">
    <citation type="submission" date="2014-06" db="EMBL/GenBank/DDBJ databases">
        <title>Whole Genome Sequences of Three Symbiotic Endozoicomonas Bacteria.</title>
        <authorList>
            <person name="Neave M.J."/>
            <person name="Apprill A."/>
            <person name="Voolstra C.R."/>
        </authorList>
    </citation>
    <scope>NUCLEOTIDE SEQUENCE [LARGE SCALE GENOMIC DNA]</scope>
    <source>
        <strain evidence="6 7">DSM 25634</strain>
    </source>
</reference>
<dbReference type="GO" id="GO:0016209">
    <property type="term" value="F:antioxidant activity"/>
    <property type="evidence" value="ECO:0007669"/>
    <property type="project" value="InterPro"/>
</dbReference>
<proteinExistence type="predicted"/>
<keyword evidence="4" id="KW-0676">Redox-active center</keyword>
<dbReference type="Proteomes" id="UP000028073">
    <property type="component" value="Unassembled WGS sequence"/>
</dbReference>
<dbReference type="eggNOG" id="COG0526">
    <property type="taxonomic scope" value="Bacteria"/>
</dbReference>
<evidence type="ECO:0000256" key="3">
    <source>
        <dbReference type="ARBA" id="ARBA00023157"/>
    </source>
</evidence>
<keyword evidence="2" id="KW-0201">Cytochrome c-type biogenesis</keyword>
<comment type="caution">
    <text evidence="6">The sequence shown here is derived from an EMBL/GenBank/DDBJ whole genome shotgun (WGS) entry which is preliminary data.</text>
</comment>
<dbReference type="PROSITE" id="PS51352">
    <property type="entry name" value="THIOREDOXIN_2"/>
    <property type="match status" value="1"/>
</dbReference>
<dbReference type="Pfam" id="PF00578">
    <property type="entry name" value="AhpC-TSA"/>
    <property type="match status" value="1"/>
</dbReference>
<dbReference type="GO" id="GO:0017004">
    <property type="term" value="P:cytochrome complex assembly"/>
    <property type="evidence" value="ECO:0007669"/>
    <property type="project" value="UniProtKB-KW"/>
</dbReference>
<keyword evidence="3" id="KW-1015">Disulfide bond</keyword>
<dbReference type="InterPro" id="IPR013766">
    <property type="entry name" value="Thioredoxin_domain"/>
</dbReference>
<evidence type="ECO:0000313" key="6">
    <source>
        <dbReference type="EMBL" id="KEQ16719.1"/>
    </source>
</evidence>
<dbReference type="PANTHER" id="PTHR42852">
    <property type="entry name" value="THIOL:DISULFIDE INTERCHANGE PROTEIN DSBE"/>
    <property type="match status" value="1"/>
</dbReference>
<evidence type="ECO:0000256" key="2">
    <source>
        <dbReference type="ARBA" id="ARBA00022748"/>
    </source>
</evidence>
<dbReference type="STRING" id="1137799.GZ78_18650"/>
<dbReference type="SUPFAM" id="SSF52833">
    <property type="entry name" value="Thioredoxin-like"/>
    <property type="match status" value="1"/>
</dbReference>
<dbReference type="CDD" id="cd02966">
    <property type="entry name" value="TlpA_like_family"/>
    <property type="match status" value="1"/>
</dbReference>
<dbReference type="InterPro" id="IPR036249">
    <property type="entry name" value="Thioredoxin-like_sf"/>
</dbReference>
<dbReference type="InterPro" id="IPR000866">
    <property type="entry name" value="AhpC/TSA"/>
</dbReference>
<accession>A0A081NE46</accession>
<dbReference type="InterPro" id="IPR050553">
    <property type="entry name" value="Thioredoxin_ResA/DsbE_sf"/>
</dbReference>
<dbReference type="EMBL" id="JOKH01000004">
    <property type="protein sequence ID" value="KEQ16719.1"/>
    <property type="molecule type" value="Genomic_DNA"/>
</dbReference>
<feature type="domain" description="Thioredoxin" evidence="5">
    <location>
        <begin position="7"/>
        <end position="141"/>
    </location>
</feature>
<dbReference type="Gene3D" id="3.40.30.10">
    <property type="entry name" value="Glutaredoxin"/>
    <property type="match status" value="1"/>
</dbReference>
<keyword evidence="7" id="KW-1185">Reference proteome</keyword>
<organism evidence="6 7">
    <name type="scientific">Endozoicomonas numazuensis</name>
    <dbReference type="NCBI Taxonomy" id="1137799"/>
    <lineage>
        <taxon>Bacteria</taxon>
        <taxon>Pseudomonadati</taxon>
        <taxon>Pseudomonadota</taxon>
        <taxon>Gammaproteobacteria</taxon>
        <taxon>Oceanospirillales</taxon>
        <taxon>Endozoicomonadaceae</taxon>
        <taxon>Endozoicomonas</taxon>
    </lineage>
</organism>